<evidence type="ECO:0000313" key="3">
    <source>
        <dbReference type="EMBL" id="GLC90353.1"/>
    </source>
</evidence>
<evidence type="ECO:0000256" key="2">
    <source>
        <dbReference type="ARBA" id="ARBA00023125"/>
    </source>
</evidence>
<proteinExistence type="predicted"/>
<accession>A0ABQ5NPX8</accession>
<evidence type="ECO:0000313" key="4">
    <source>
        <dbReference type="Proteomes" id="UP001065593"/>
    </source>
</evidence>
<dbReference type="RefSeq" id="WP_264990266.1">
    <property type="nucleotide sequence ID" value="NZ_BRZA01000008.1"/>
</dbReference>
<keyword evidence="4" id="KW-1185">Reference proteome</keyword>
<dbReference type="Proteomes" id="UP001065593">
    <property type="component" value="Unassembled WGS sequence"/>
</dbReference>
<keyword evidence="2" id="KW-0238">DNA-binding</keyword>
<dbReference type="SUPFAM" id="SSF116734">
    <property type="entry name" value="DNA methylase specificity domain"/>
    <property type="match status" value="1"/>
</dbReference>
<reference evidence="3" key="1">
    <citation type="submission" date="2022-08" db="EMBL/GenBank/DDBJ databases">
        <title>Draft genome sequence of Lysinibacillus sp. strain KH24.</title>
        <authorList>
            <person name="Kanbe H."/>
            <person name="Itoh H."/>
        </authorList>
    </citation>
    <scope>NUCLEOTIDE SEQUENCE</scope>
    <source>
        <strain evidence="3">KH24</strain>
    </source>
</reference>
<evidence type="ECO:0008006" key="5">
    <source>
        <dbReference type="Google" id="ProtNLM"/>
    </source>
</evidence>
<protein>
    <recommendedName>
        <fullName evidence="5">Type I restriction modification DNA specificity domain-containing protein</fullName>
    </recommendedName>
</protein>
<comment type="caution">
    <text evidence="3">The sequence shown here is derived from an EMBL/GenBank/DDBJ whole genome shotgun (WGS) entry which is preliminary data.</text>
</comment>
<organism evidence="3 4">
    <name type="scientific">Lysinibacillus piscis</name>
    <dbReference type="NCBI Taxonomy" id="2518931"/>
    <lineage>
        <taxon>Bacteria</taxon>
        <taxon>Bacillati</taxon>
        <taxon>Bacillota</taxon>
        <taxon>Bacilli</taxon>
        <taxon>Bacillales</taxon>
        <taxon>Bacillaceae</taxon>
        <taxon>Lysinibacillus</taxon>
    </lineage>
</organism>
<sequence>MIKCYKFKEVSEIVEGTVVQDEQTCRENRLPLITLERLQQLVMEDHIDFIPKTAPLSEQSIPPKSIIIANEGSTRHIYQCPVRVAIAQNIRAIIPNERVLLNDYVFHFLQWHSHEDLAQAVIRVPSIAAQHEVVQMLNRVQSILQNRDVLLTTVDMLPQYMDDVTEPVQYHVQQLEMGFEQMKDLYTMMLNKIFGQM</sequence>
<name>A0ABQ5NPX8_9BACI</name>
<dbReference type="InterPro" id="IPR044946">
    <property type="entry name" value="Restrct_endonuc_typeI_TRD_sf"/>
</dbReference>
<gene>
    <name evidence="3" type="ORF">LYSBPC_34800</name>
</gene>
<dbReference type="Gene3D" id="3.90.220.20">
    <property type="entry name" value="DNA methylase specificity domains"/>
    <property type="match status" value="1"/>
</dbReference>
<dbReference type="EMBL" id="BRZA01000008">
    <property type="protein sequence ID" value="GLC90353.1"/>
    <property type="molecule type" value="Genomic_DNA"/>
</dbReference>
<keyword evidence="1" id="KW-0680">Restriction system</keyword>
<evidence type="ECO:0000256" key="1">
    <source>
        <dbReference type="ARBA" id="ARBA00022747"/>
    </source>
</evidence>